<evidence type="ECO:0000256" key="1">
    <source>
        <dbReference type="SAM" id="Phobius"/>
    </source>
</evidence>
<accession>A0A3G4ZNY7</accession>
<gene>
    <name evidence="2" type="ORF">Terrestrivirus2_199</name>
</gene>
<evidence type="ECO:0000313" key="2">
    <source>
        <dbReference type="EMBL" id="AYV75691.1"/>
    </source>
</evidence>
<keyword evidence="1" id="KW-0812">Transmembrane</keyword>
<keyword evidence="1" id="KW-1133">Transmembrane helix</keyword>
<feature type="transmembrane region" description="Helical" evidence="1">
    <location>
        <begin position="51"/>
        <end position="70"/>
    </location>
</feature>
<proteinExistence type="predicted"/>
<dbReference type="EMBL" id="MK071980">
    <property type="protein sequence ID" value="AYV75691.1"/>
    <property type="molecule type" value="Genomic_DNA"/>
</dbReference>
<sequence length="140" mass="15682">MSNYSRQSSQYGQYSPQSYQGNFENTNNFGKNSYRDDFISLVNLENKCSGWAFWSVYVIFVVVISLISISMTASILNNSERAAPYTLHVITCILFILAAILVVTDHIIWAVVLTLLELLMGILAIAVVKPDNRTPEVIVV</sequence>
<reference evidence="2" key="1">
    <citation type="submission" date="2018-10" db="EMBL/GenBank/DDBJ databases">
        <title>Hidden diversity of soil giant viruses.</title>
        <authorList>
            <person name="Schulz F."/>
            <person name="Alteio L."/>
            <person name="Goudeau D."/>
            <person name="Ryan E.M."/>
            <person name="Malmstrom R.R."/>
            <person name="Blanchard J."/>
            <person name="Woyke T."/>
        </authorList>
    </citation>
    <scope>NUCLEOTIDE SEQUENCE</scope>
    <source>
        <strain evidence="2">TEV1</strain>
    </source>
</reference>
<feature type="transmembrane region" description="Helical" evidence="1">
    <location>
        <begin position="107"/>
        <end position="128"/>
    </location>
</feature>
<keyword evidence="1" id="KW-0472">Membrane</keyword>
<feature type="transmembrane region" description="Helical" evidence="1">
    <location>
        <begin position="82"/>
        <end position="101"/>
    </location>
</feature>
<protein>
    <submittedName>
        <fullName evidence="2">Uncharacterized protein</fullName>
    </submittedName>
</protein>
<organism evidence="2">
    <name type="scientific">Terrestrivirus sp</name>
    <dbReference type="NCBI Taxonomy" id="2487775"/>
    <lineage>
        <taxon>Viruses</taxon>
        <taxon>Varidnaviria</taxon>
        <taxon>Bamfordvirae</taxon>
        <taxon>Nucleocytoviricota</taxon>
        <taxon>Megaviricetes</taxon>
        <taxon>Imitervirales</taxon>
        <taxon>Mimiviridae</taxon>
        <taxon>Klosneuvirinae</taxon>
    </lineage>
</organism>
<name>A0A3G4ZNY7_9VIRU</name>